<keyword evidence="3" id="KW-1185">Reference proteome</keyword>
<dbReference type="InterPro" id="IPR009875">
    <property type="entry name" value="PilZ_domain"/>
</dbReference>
<dbReference type="GO" id="GO:0035438">
    <property type="term" value="F:cyclic-di-GMP binding"/>
    <property type="evidence" value="ECO:0007669"/>
    <property type="project" value="InterPro"/>
</dbReference>
<name>A0A330L4N2_9BACT</name>
<organism evidence="2 3">
    <name type="scientific">Nitrospira lenta</name>
    <dbReference type="NCBI Taxonomy" id="1436998"/>
    <lineage>
        <taxon>Bacteria</taxon>
        <taxon>Pseudomonadati</taxon>
        <taxon>Nitrospirota</taxon>
        <taxon>Nitrospiria</taxon>
        <taxon>Nitrospirales</taxon>
        <taxon>Nitrospiraceae</taxon>
        <taxon>Nitrospira</taxon>
    </lineage>
</organism>
<dbReference type="AlphaFoldDB" id="A0A330L4N2"/>
<dbReference type="Pfam" id="PF07238">
    <property type="entry name" value="PilZ"/>
    <property type="match status" value="1"/>
</dbReference>
<gene>
    <name evidence="2" type="ORF">NITLEN_20391</name>
</gene>
<dbReference type="EMBL" id="OUNR01000012">
    <property type="protein sequence ID" value="SPP64751.1"/>
    <property type="molecule type" value="Genomic_DNA"/>
</dbReference>
<dbReference type="SUPFAM" id="SSF141371">
    <property type="entry name" value="PilZ domain-like"/>
    <property type="match status" value="1"/>
</dbReference>
<sequence>MNRYPVEDHTGYHMIHALQARSTDRFPVTYPVVFGGAPFVGEGILTDLSASGCAIACDRTVLSGSYVRLHVLMPDQAPSLAIELGKIRWVKGCMFGVEFIRLPIRAHQQLDQVIWTRFLRSLDRPAFT</sequence>
<dbReference type="OrthoDB" id="9789283at2"/>
<proteinExistence type="predicted"/>
<evidence type="ECO:0000313" key="3">
    <source>
        <dbReference type="Proteomes" id="UP000248168"/>
    </source>
</evidence>
<feature type="domain" description="PilZ" evidence="1">
    <location>
        <begin position="19"/>
        <end position="112"/>
    </location>
</feature>
<dbReference type="Gene3D" id="2.40.10.220">
    <property type="entry name" value="predicted glycosyltransferase like domains"/>
    <property type="match status" value="1"/>
</dbReference>
<dbReference type="InParanoid" id="A0A330L4N2"/>
<protein>
    <recommendedName>
        <fullName evidence="1">PilZ domain-containing protein</fullName>
    </recommendedName>
</protein>
<evidence type="ECO:0000259" key="1">
    <source>
        <dbReference type="Pfam" id="PF07238"/>
    </source>
</evidence>
<accession>A0A330L4N2</accession>
<dbReference type="Proteomes" id="UP000248168">
    <property type="component" value="Unassembled WGS sequence"/>
</dbReference>
<reference evidence="3" key="1">
    <citation type="submission" date="2018-04" db="EMBL/GenBank/DDBJ databases">
        <authorList>
            <person name="Lucker S."/>
            <person name="Sakoula D."/>
        </authorList>
    </citation>
    <scope>NUCLEOTIDE SEQUENCE [LARGE SCALE GENOMIC DNA]</scope>
</reference>
<evidence type="ECO:0000313" key="2">
    <source>
        <dbReference type="EMBL" id="SPP64751.1"/>
    </source>
</evidence>